<dbReference type="EMBL" id="CP041372">
    <property type="protein sequence ID" value="QKS72486.1"/>
    <property type="molecule type" value="Genomic_DNA"/>
</dbReference>
<dbReference type="Proteomes" id="UP000318138">
    <property type="component" value="Chromosome"/>
</dbReference>
<gene>
    <name evidence="3" type="ORF">FLK61_38330</name>
</gene>
<dbReference type="AlphaFoldDB" id="A0A859FJ48"/>
<dbReference type="RefSeq" id="WP_176010463.1">
    <property type="nucleotide sequence ID" value="NZ_CP041372.2"/>
</dbReference>
<name>A0A859FJ48_9BACI</name>
<feature type="compositionally biased region" description="Acidic residues" evidence="1">
    <location>
        <begin position="212"/>
        <end position="226"/>
    </location>
</feature>
<feature type="compositionally biased region" description="Acidic residues" evidence="1">
    <location>
        <begin position="234"/>
        <end position="249"/>
    </location>
</feature>
<protein>
    <submittedName>
        <fullName evidence="3">Flp pilus assembly protein CpaB</fullName>
    </submittedName>
</protein>
<evidence type="ECO:0000256" key="1">
    <source>
        <dbReference type="SAM" id="MobiDB-lite"/>
    </source>
</evidence>
<feature type="region of interest" description="Disordered" evidence="1">
    <location>
        <begin position="202"/>
        <end position="279"/>
    </location>
</feature>
<dbReference type="Pfam" id="PF13144">
    <property type="entry name" value="ChapFlgA"/>
    <property type="match status" value="1"/>
</dbReference>
<dbReference type="InterPro" id="IPR017585">
    <property type="entry name" value="SAF_FlgA"/>
</dbReference>
<dbReference type="Gene3D" id="3.90.1210.10">
    <property type="entry name" value="Antifreeze-like/N-acetylneuraminic acid synthase C-terminal domain"/>
    <property type="match status" value="1"/>
</dbReference>
<feature type="domain" description="Flagella basal body P-ring formation protein FlgA SAF" evidence="2">
    <location>
        <begin position="42"/>
        <end position="106"/>
    </location>
</feature>
<dbReference type="KEGG" id="psua:FLK61_38330"/>
<keyword evidence="4" id="KW-1185">Reference proteome</keyword>
<evidence type="ECO:0000259" key="2">
    <source>
        <dbReference type="Pfam" id="PF13144"/>
    </source>
</evidence>
<accession>A0A859FJ48</accession>
<dbReference type="CDD" id="cd11614">
    <property type="entry name" value="SAF_CpaB_FlgA_like"/>
    <property type="match status" value="1"/>
</dbReference>
<proteinExistence type="predicted"/>
<evidence type="ECO:0000313" key="3">
    <source>
        <dbReference type="EMBL" id="QKS72486.1"/>
    </source>
</evidence>
<feature type="compositionally biased region" description="Polar residues" evidence="1">
    <location>
        <begin position="270"/>
        <end position="279"/>
    </location>
</feature>
<organism evidence="3 4">
    <name type="scientific">Paenalkalicoccus suaedae</name>
    <dbReference type="NCBI Taxonomy" id="2592382"/>
    <lineage>
        <taxon>Bacteria</taxon>
        <taxon>Bacillati</taxon>
        <taxon>Bacillota</taxon>
        <taxon>Bacilli</taxon>
        <taxon>Bacillales</taxon>
        <taxon>Bacillaceae</taxon>
        <taxon>Paenalkalicoccus</taxon>
    </lineage>
</organism>
<reference evidence="4" key="1">
    <citation type="submission" date="2019-07" db="EMBL/GenBank/DDBJ databases">
        <title>Bacillus alkalisoli sp. nov. isolated from saline soil.</title>
        <authorList>
            <person name="Sun J.-Q."/>
            <person name="Xu L."/>
        </authorList>
    </citation>
    <scope>NUCLEOTIDE SEQUENCE [LARGE SCALE GENOMIC DNA]</scope>
    <source>
        <strain evidence="4">M4U3P1</strain>
    </source>
</reference>
<evidence type="ECO:0000313" key="4">
    <source>
        <dbReference type="Proteomes" id="UP000318138"/>
    </source>
</evidence>
<sequence>MLDSKRKAMIFLSLAFLLAIGAGFVYLQKVSQMNEELGGMTEVFVAGQDIFSRELIRPEDVSVQAIPNRFVTDSHITNVDDLRQKVALVPLSEGDLLTQNMLKEFDDTQEQNDRLITVMAGNNVVFDQQLDAMDLVDIIVSDTFSGEAATTLFMEDVLVARVATSGGEFQGVQLEMTIEQAQAFIHRQNYADQLRIIRSTAGSSEAPVSPDEVVDESEEAIIEEPEATPNEEGNQVEESADQNESTEEVPAERGETTEPAETEPTDSTEQNNETTQNES</sequence>